<dbReference type="Pfam" id="PF12796">
    <property type="entry name" value="Ank_2"/>
    <property type="match status" value="2"/>
</dbReference>
<proteinExistence type="predicted"/>
<name>A0A6A5ZNJ7_9PLEO</name>
<reference evidence="4" key="1">
    <citation type="journal article" date="2020" name="Stud. Mycol.">
        <title>101 Dothideomycetes genomes: a test case for predicting lifestyles and emergence of pathogens.</title>
        <authorList>
            <person name="Haridas S."/>
            <person name="Albert R."/>
            <person name="Binder M."/>
            <person name="Bloem J."/>
            <person name="Labutti K."/>
            <person name="Salamov A."/>
            <person name="Andreopoulos B."/>
            <person name="Baker S."/>
            <person name="Barry K."/>
            <person name="Bills G."/>
            <person name="Bluhm B."/>
            <person name="Cannon C."/>
            <person name="Castanera R."/>
            <person name="Culley D."/>
            <person name="Daum C."/>
            <person name="Ezra D."/>
            <person name="Gonzalez J."/>
            <person name="Henrissat B."/>
            <person name="Kuo A."/>
            <person name="Liang C."/>
            <person name="Lipzen A."/>
            <person name="Lutzoni F."/>
            <person name="Magnuson J."/>
            <person name="Mondo S."/>
            <person name="Nolan M."/>
            <person name="Ohm R."/>
            <person name="Pangilinan J."/>
            <person name="Park H.-J."/>
            <person name="Ramirez L."/>
            <person name="Alfaro M."/>
            <person name="Sun H."/>
            <person name="Tritt A."/>
            <person name="Yoshinaga Y."/>
            <person name="Zwiers L.-H."/>
            <person name="Turgeon B."/>
            <person name="Goodwin S."/>
            <person name="Spatafora J."/>
            <person name="Crous P."/>
            <person name="Grigoriev I."/>
        </authorList>
    </citation>
    <scope>NUCLEOTIDE SEQUENCE</scope>
    <source>
        <strain evidence="4">CBS 627.86</strain>
    </source>
</reference>
<dbReference type="Pfam" id="PF24883">
    <property type="entry name" value="NPHP3_N"/>
    <property type="match status" value="1"/>
</dbReference>
<dbReference type="PROSITE" id="PS50088">
    <property type="entry name" value="ANK_REPEAT"/>
    <property type="match status" value="2"/>
</dbReference>
<keyword evidence="5" id="KW-1185">Reference proteome</keyword>
<dbReference type="Gene3D" id="1.25.40.20">
    <property type="entry name" value="Ankyrin repeat-containing domain"/>
    <property type="match status" value="3"/>
</dbReference>
<evidence type="ECO:0000313" key="5">
    <source>
        <dbReference type="Proteomes" id="UP000799770"/>
    </source>
</evidence>
<dbReference type="SUPFAM" id="SSF48403">
    <property type="entry name" value="Ankyrin repeat"/>
    <property type="match status" value="1"/>
</dbReference>
<dbReference type="PANTHER" id="PTHR10039:SF15">
    <property type="entry name" value="NACHT DOMAIN-CONTAINING PROTEIN"/>
    <property type="match status" value="1"/>
</dbReference>
<dbReference type="Gene3D" id="3.40.50.300">
    <property type="entry name" value="P-loop containing nucleotide triphosphate hydrolases"/>
    <property type="match status" value="1"/>
</dbReference>
<dbReference type="Pfam" id="PF00023">
    <property type="entry name" value="Ank"/>
    <property type="match status" value="1"/>
</dbReference>
<gene>
    <name evidence="4" type="ORF">BDV96DRAFT_641422</name>
</gene>
<feature type="repeat" description="ANK" evidence="2">
    <location>
        <begin position="986"/>
        <end position="1019"/>
    </location>
</feature>
<evidence type="ECO:0000256" key="1">
    <source>
        <dbReference type="ARBA" id="ARBA00022737"/>
    </source>
</evidence>
<dbReference type="InterPro" id="IPR036770">
    <property type="entry name" value="Ankyrin_rpt-contain_sf"/>
</dbReference>
<dbReference type="PROSITE" id="PS50837">
    <property type="entry name" value="NACHT"/>
    <property type="match status" value="1"/>
</dbReference>
<keyword evidence="1" id="KW-0677">Repeat</keyword>
<dbReference type="SUPFAM" id="SSF52540">
    <property type="entry name" value="P-loop containing nucleoside triphosphate hydrolases"/>
    <property type="match status" value="1"/>
</dbReference>
<organism evidence="4 5">
    <name type="scientific">Lophiotrema nucula</name>
    <dbReference type="NCBI Taxonomy" id="690887"/>
    <lineage>
        <taxon>Eukaryota</taxon>
        <taxon>Fungi</taxon>
        <taxon>Dikarya</taxon>
        <taxon>Ascomycota</taxon>
        <taxon>Pezizomycotina</taxon>
        <taxon>Dothideomycetes</taxon>
        <taxon>Pleosporomycetidae</taxon>
        <taxon>Pleosporales</taxon>
        <taxon>Lophiotremataceae</taxon>
        <taxon>Lophiotrema</taxon>
    </lineage>
</organism>
<protein>
    <submittedName>
        <fullName evidence="4">Ankyrin repeat-containing domain protein</fullName>
    </submittedName>
</protein>
<dbReference type="AlphaFoldDB" id="A0A6A5ZNJ7"/>
<dbReference type="InterPro" id="IPR002110">
    <property type="entry name" value="Ankyrin_rpt"/>
</dbReference>
<dbReference type="SMART" id="SM00248">
    <property type="entry name" value="ANK"/>
    <property type="match status" value="10"/>
</dbReference>
<feature type="repeat" description="ANK" evidence="2">
    <location>
        <begin position="952"/>
        <end position="985"/>
    </location>
</feature>
<dbReference type="PANTHER" id="PTHR10039">
    <property type="entry name" value="AMELOGENIN"/>
    <property type="match status" value="1"/>
</dbReference>
<dbReference type="InterPro" id="IPR056884">
    <property type="entry name" value="NPHP3-like_N"/>
</dbReference>
<evidence type="ECO:0000256" key="2">
    <source>
        <dbReference type="PROSITE-ProRule" id="PRU00023"/>
    </source>
</evidence>
<dbReference type="EMBL" id="ML977313">
    <property type="protein sequence ID" value="KAF2120765.1"/>
    <property type="molecule type" value="Genomic_DNA"/>
</dbReference>
<dbReference type="InterPro" id="IPR027417">
    <property type="entry name" value="P-loop_NTPase"/>
</dbReference>
<dbReference type="InterPro" id="IPR007111">
    <property type="entry name" value="NACHT_NTPase"/>
</dbReference>
<dbReference type="Pfam" id="PF22939">
    <property type="entry name" value="WHD_GPIID"/>
    <property type="match status" value="1"/>
</dbReference>
<keyword evidence="2" id="KW-0040">ANK repeat</keyword>
<sequence>MSFGSGVGDIIAIAQLAYEIWGRFANAPVQFETISKDVKALSTTLEKIAGVLPKKHLTQDQEESLEKLSDECEDVLEDVKKRLGEFSRLSPKEEGKRWRRRDKLCVLWDTIRFDKADFDDFHKRLTARLSGLKIFLQAVMSDTTFEIKAGVDQLTQHAEDKEFEDLLNCISSFDHVSQHHEIFDRRQQGTGSWLLNSDHFQEWVRSSNQDLLCHGIPGAGKTILASVVIDHLRNHFHKSSKSGQDVVGVAYFYFTYQPQREQSLLKVRASLLRQLLSQHHWVEDRDFQDFVKNLRETKPQLSSSTIRDAISWLIGYLSKSYIVLDALDEYHDSDSGALNQLLNELLSASRGGGLQIFATTRPISSLMSMFKQTTVIEVRAHKNDILTYIGARLRGFTNINESQRKDVQELIEHTVLEATDGMFLLAQLHLDTLKEEPTLGDLKLTLKKLPRGTAGLNETYDIAMKRIDAQTESSRLYARKVLSWITHARKALSTRELMDALAIRPGQSDLDRDFHPTLENLDSKCAGLVTVDKETDIVRLVHYTTQKYFVVNKVFPGAHDDIAEACFTYISFEAFEAGPFREWQKQEERKQRFPLYVYAANNWAYHAALLQDIPPVFMEFVEKSSKLSACMQVDPNTTSTQWRRARNALVLAAERGRSDILTLLLGSDRIRPNEPMQKITPLMYAARLGHAEIVRQLLADPRVDPTAEDWGANFSVGNALEHAISRKQSEIVKIFLSDGRLDPNRRRKHRNPVTFAIMNEDAATMDVFLDDPRVDLNLHDYDGNPQTALDMVIKRGWATMAEKMLGCPRVDVTNGYPLIAAATRGLTQIAIRLLDINQVDINAVDPSGNTAVNKAIYSRYARFHMGLMFVRLEGINLKVRDKSNNRTPLSYAAEQGREELLKLILHKCTENVDLADHDGRTPFSYLVQSGALHIVEWFLANFEVAVHTKDKFERTPIHFAANGGNLAVLQFLVTERGLDLHAKDYLGQSALHHAANGAQRDVVALLITRYGFDPNVADRSGMTPLHHVVRAKGRFGRPHEIGYGAMRYLQELSNINAKSRCKSGKTPLDLTQQQFGPLSHSRDFWAYNCEKLLEDHLVARYNYVAKAKQEDDEELKRKGTQVVIDTIIQSRYWKQER</sequence>
<dbReference type="OrthoDB" id="195446at2759"/>
<dbReference type="Proteomes" id="UP000799770">
    <property type="component" value="Unassembled WGS sequence"/>
</dbReference>
<dbReference type="InterPro" id="IPR054471">
    <property type="entry name" value="GPIID_WHD"/>
</dbReference>
<evidence type="ECO:0000313" key="4">
    <source>
        <dbReference type="EMBL" id="KAF2120765.1"/>
    </source>
</evidence>
<feature type="domain" description="NACHT" evidence="3">
    <location>
        <begin position="209"/>
        <end position="362"/>
    </location>
</feature>
<evidence type="ECO:0000259" key="3">
    <source>
        <dbReference type="PROSITE" id="PS50837"/>
    </source>
</evidence>
<accession>A0A6A5ZNJ7</accession>